<dbReference type="GO" id="GO:0071013">
    <property type="term" value="C:catalytic step 2 spliceosome"/>
    <property type="evidence" value="ECO:0007669"/>
    <property type="project" value="TreeGrafter"/>
</dbReference>
<comment type="subcellular location">
    <subcellularLocation>
        <location evidence="1">Nucleus</location>
    </subcellularLocation>
</comment>
<evidence type="ECO:0000259" key="9">
    <source>
        <dbReference type="Pfam" id="PF04696"/>
    </source>
</evidence>
<evidence type="ECO:0000256" key="3">
    <source>
        <dbReference type="ARBA" id="ARBA00022664"/>
    </source>
</evidence>
<accession>A0A0J9XJF0</accession>
<dbReference type="InterPro" id="IPR039853">
    <property type="entry name" value="Pinin"/>
</dbReference>
<dbReference type="Proteomes" id="UP000242525">
    <property type="component" value="Unassembled WGS sequence"/>
</dbReference>
<feature type="domain" description="Pinin/SDK/MemA protein" evidence="9">
    <location>
        <begin position="122"/>
        <end position="176"/>
    </location>
</feature>
<dbReference type="Pfam" id="PF04696">
    <property type="entry name" value="Pinin_SDK_memA"/>
    <property type="match status" value="2"/>
</dbReference>
<evidence type="ECO:0000256" key="5">
    <source>
        <dbReference type="ARBA" id="ARBA00023163"/>
    </source>
</evidence>
<evidence type="ECO:0000256" key="6">
    <source>
        <dbReference type="ARBA" id="ARBA00023187"/>
    </source>
</evidence>
<keyword evidence="11" id="KW-1185">Reference proteome</keyword>
<dbReference type="InterPro" id="IPR006786">
    <property type="entry name" value="Pinin_SDK_MemA"/>
</dbReference>
<comment type="similarity">
    <text evidence="2">Belongs to the pinin family.</text>
</comment>
<feature type="compositionally biased region" description="Basic and acidic residues" evidence="8">
    <location>
        <begin position="1"/>
        <end position="12"/>
    </location>
</feature>
<keyword evidence="5" id="KW-0804">Transcription</keyword>
<dbReference type="PANTHER" id="PTHR12707:SF0">
    <property type="entry name" value="PININ"/>
    <property type="match status" value="1"/>
</dbReference>
<feature type="domain" description="Pinin/SDK/MemA protein" evidence="9">
    <location>
        <begin position="17"/>
        <end position="77"/>
    </location>
</feature>
<comment type="caution">
    <text evidence="10">The sequence shown here is derived from an EMBL/GenBank/DDBJ whole genome shotgun (WGS) entry which is preliminary data.</text>
</comment>
<dbReference type="PANTHER" id="PTHR12707">
    <property type="entry name" value="PINN"/>
    <property type="match status" value="1"/>
</dbReference>
<feature type="compositionally biased region" description="Basic residues" evidence="8">
    <location>
        <begin position="79"/>
        <end position="99"/>
    </location>
</feature>
<dbReference type="GO" id="GO:0008380">
    <property type="term" value="P:RNA splicing"/>
    <property type="evidence" value="ECO:0007669"/>
    <property type="project" value="UniProtKB-KW"/>
</dbReference>
<protein>
    <recommendedName>
        <fullName evidence="9">Pinin/SDK/MemA protein domain-containing protein</fullName>
    </recommendedName>
</protein>
<evidence type="ECO:0000256" key="4">
    <source>
        <dbReference type="ARBA" id="ARBA00023015"/>
    </source>
</evidence>
<keyword evidence="6" id="KW-0508">mRNA splicing</keyword>
<evidence type="ECO:0000256" key="8">
    <source>
        <dbReference type="SAM" id="MobiDB-lite"/>
    </source>
</evidence>
<sequence>MSDSTVKEEKPRFKAQQHQGRNKRMFGHLMKSLGSAQQDLQKQAERDNKRRTVEARIQERQRQQEEELAQHRKEQWRRGGPRSRSHSRSRSPIHNRPSRRPLPNLAPMPFVSHGDYVEVISITEEERHAPRTPELVEKLRAYQDQAQYLKTQTEPVLFYLPHTLLPDQQIIIDDQIRDAEDLLADL</sequence>
<evidence type="ECO:0000256" key="7">
    <source>
        <dbReference type="ARBA" id="ARBA00023242"/>
    </source>
</evidence>
<reference evidence="10" key="1">
    <citation type="submission" date="2014-03" db="EMBL/GenBank/DDBJ databases">
        <authorList>
            <person name="Casaregola S."/>
        </authorList>
    </citation>
    <scope>NUCLEOTIDE SEQUENCE [LARGE SCALE GENOMIC DNA]</scope>
    <source>
        <strain evidence="10">CLIB 918</strain>
    </source>
</reference>
<dbReference type="GO" id="GO:0006397">
    <property type="term" value="P:mRNA processing"/>
    <property type="evidence" value="ECO:0007669"/>
    <property type="project" value="UniProtKB-KW"/>
</dbReference>
<dbReference type="EMBL" id="CCBN010000022">
    <property type="protein sequence ID" value="CDO57468.1"/>
    <property type="molecule type" value="Genomic_DNA"/>
</dbReference>
<feature type="region of interest" description="Disordered" evidence="8">
    <location>
        <begin position="1"/>
        <end position="108"/>
    </location>
</feature>
<organism evidence="10 11">
    <name type="scientific">Geotrichum candidum</name>
    <name type="common">Oospora lactis</name>
    <name type="synonym">Dipodascus geotrichum</name>
    <dbReference type="NCBI Taxonomy" id="1173061"/>
    <lineage>
        <taxon>Eukaryota</taxon>
        <taxon>Fungi</taxon>
        <taxon>Dikarya</taxon>
        <taxon>Ascomycota</taxon>
        <taxon>Saccharomycotina</taxon>
        <taxon>Dipodascomycetes</taxon>
        <taxon>Dipodascales</taxon>
        <taxon>Dipodascaceae</taxon>
        <taxon>Geotrichum</taxon>
    </lineage>
</organism>
<dbReference type="AlphaFoldDB" id="A0A0J9XJF0"/>
<proteinExistence type="inferred from homology"/>
<feature type="compositionally biased region" description="Basic and acidic residues" evidence="8">
    <location>
        <begin position="42"/>
        <end position="77"/>
    </location>
</feature>
<keyword evidence="3" id="KW-0507">mRNA processing</keyword>
<evidence type="ECO:0000256" key="2">
    <source>
        <dbReference type="ARBA" id="ARBA00010386"/>
    </source>
</evidence>
<gene>
    <name evidence="10" type="ORF">BN980_GECA22s00230g</name>
</gene>
<evidence type="ECO:0000256" key="1">
    <source>
        <dbReference type="ARBA" id="ARBA00004123"/>
    </source>
</evidence>
<evidence type="ECO:0000313" key="10">
    <source>
        <dbReference type="EMBL" id="CDO57468.1"/>
    </source>
</evidence>
<keyword evidence="4" id="KW-0805">Transcription regulation</keyword>
<keyword evidence="7" id="KW-0539">Nucleus</keyword>
<evidence type="ECO:0000313" key="11">
    <source>
        <dbReference type="Proteomes" id="UP000242525"/>
    </source>
</evidence>
<name>A0A0J9XJF0_GEOCN</name>